<dbReference type="RefSeq" id="WP_195034738.1">
    <property type="nucleotide sequence ID" value="NZ_JADLRE010000017.1"/>
</dbReference>
<dbReference type="PANTHER" id="PTHR24220">
    <property type="entry name" value="IMPORT ATP-BINDING PROTEIN"/>
    <property type="match status" value="1"/>
</dbReference>
<dbReference type="InterPro" id="IPR015854">
    <property type="entry name" value="ABC_transpr_LolD-like"/>
</dbReference>
<feature type="domain" description="ABC transporter" evidence="10">
    <location>
        <begin position="2"/>
        <end position="229"/>
    </location>
</feature>
<proteinExistence type="inferred from homology"/>
<comment type="caution">
    <text evidence="11">The sequence shown here is derived from an EMBL/GenBank/DDBJ whole genome shotgun (WGS) entry which is preliminary data.</text>
</comment>
<dbReference type="InterPro" id="IPR005286">
    <property type="entry name" value="Cell_div_FtsE"/>
</dbReference>
<keyword evidence="6 9" id="KW-0067">ATP-binding</keyword>
<dbReference type="InterPro" id="IPR027417">
    <property type="entry name" value="P-loop_NTPase"/>
</dbReference>
<dbReference type="InterPro" id="IPR017871">
    <property type="entry name" value="ABC_transporter-like_CS"/>
</dbReference>
<evidence type="ECO:0000256" key="9">
    <source>
        <dbReference type="RuleBase" id="RU365094"/>
    </source>
</evidence>
<evidence type="ECO:0000256" key="3">
    <source>
        <dbReference type="ARBA" id="ARBA00022475"/>
    </source>
</evidence>
<evidence type="ECO:0000256" key="7">
    <source>
        <dbReference type="ARBA" id="ARBA00023136"/>
    </source>
</evidence>
<dbReference type="Proteomes" id="UP000807309">
    <property type="component" value="Unassembled WGS sequence"/>
</dbReference>
<keyword evidence="4 9" id="KW-0132">Cell division</keyword>
<dbReference type="SMART" id="SM00382">
    <property type="entry name" value="AAA"/>
    <property type="match status" value="1"/>
</dbReference>
<dbReference type="NCBIfam" id="TIGR02673">
    <property type="entry name" value="FtsE"/>
    <property type="match status" value="1"/>
</dbReference>
<evidence type="ECO:0000259" key="10">
    <source>
        <dbReference type="PROSITE" id="PS50893"/>
    </source>
</evidence>
<dbReference type="Pfam" id="PF00005">
    <property type="entry name" value="ABC_tran"/>
    <property type="match status" value="1"/>
</dbReference>
<organism evidence="11 12">
    <name type="scientific">Nocardia abscessus</name>
    <dbReference type="NCBI Taxonomy" id="120957"/>
    <lineage>
        <taxon>Bacteria</taxon>
        <taxon>Bacillati</taxon>
        <taxon>Actinomycetota</taxon>
        <taxon>Actinomycetes</taxon>
        <taxon>Mycobacteriales</taxon>
        <taxon>Nocardiaceae</taxon>
        <taxon>Nocardia</taxon>
    </lineage>
</organism>
<evidence type="ECO:0000256" key="4">
    <source>
        <dbReference type="ARBA" id="ARBA00022618"/>
    </source>
</evidence>
<keyword evidence="5 9" id="KW-0547">Nucleotide-binding</keyword>
<evidence type="ECO:0000256" key="8">
    <source>
        <dbReference type="ARBA" id="ARBA00023306"/>
    </source>
</evidence>
<dbReference type="PROSITE" id="PS00211">
    <property type="entry name" value="ABC_TRANSPORTER_1"/>
    <property type="match status" value="1"/>
</dbReference>
<comment type="similarity">
    <text evidence="1 9">Belongs to the ABC transporter superfamily.</text>
</comment>
<dbReference type="Gene3D" id="3.40.50.300">
    <property type="entry name" value="P-loop containing nucleotide triphosphate hydrolases"/>
    <property type="match status" value="1"/>
</dbReference>
<evidence type="ECO:0000313" key="12">
    <source>
        <dbReference type="Proteomes" id="UP000807309"/>
    </source>
</evidence>
<dbReference type="PANTHER" id="PTHR24220:SF470">
    <property type="entry name" value="CELL DIVISION ATP-BINDING PROTEIN FTSE"/>
    <property type="match status" value="1"/>
</dbReference>
<dbReference type="EMBL" id="JADLRE010000017">
    <property type="protein sequence ID" value="MBF6227780.1"/>
    <property type="molecule type" value="Genomic_DNA"/>
</dbReference>
<protein>
    <recommendedName>
        <fullName evidence="2 9">Cell division ATP-binding protein FtsE</fullName>
    </recommendedName>
</protein>
<keyword evidence="8 9" id="KW-0131">Cell cycle</keyword>
<evidence type="ECO:0000313" key="11">
    <source>
        <dbReference type="EMBL" id="MBF6227780.1"/>
    </source>
</evidence>
<keyword evidence="7 9" id="KW-0472">Membrane</keyword>
<sequence>MITMRNVTKSYKTSTRPALDNITVDVGKGEFVFIIGPSGSGKSTFMRLLLKEETPTAGEIRVADYRVDRLPGRKVPKLRQRIGCVFQDFRLLQQKSVYQNVAFALEVIGKRRQFIDRTVPEVLDMVGLGGKADRLPTELSGGEQQRVAIARAFVNRPLVLLADEPTGNLDPDTSADIMMLLERINRIGTTVVMATHDNHIVDAMRRRVVELDHGRLVRDEATGVYGVGR</sequence>
<evidence type="ECO:0000256" key="5">
    <source>
        <dbReference type="ARBA" id="ARBA00022741"/>
    </source>
</evidence>
<keyword evidence="3 9" id="KW-1003">Cell membrane</keyword>
<dbReference type="InterPro" id="IPR003593">
    <property type="entry name" value="AAA+_ATPase"/>
</dbReference>
<evidence type="ECO:0000256" key="2">
    <source>
        <dbReference type="ARBA" id="ARBA00020019"/>
    </source>
</evidence>
<dbReference type="SUPFAM" id="SSF52540">
    <property type="entry name" value="P-loop containing nucleoside triphosphate hydrolases"/>
    <property type="match status" value="1"/>
</dbReference>
<dbReference type="InterPro" id="IPR003439">
    <property type="entry name" value="ABC_transporter-like_ATP-bd"/>
</dbReference>
<comment type="subunit">
    <text evidence="9">Homodimer. Forms a membrane-associated complex with FtsX.</text>
</comment>
<dbReference type="PROSITE" id="PS50893">
    <property type="entry name" value="ABC_TRANSPORTER_2"/>
    <property type="match status" value="1"/>
</dbReference>
<keyword evidence="12" id="KW-1185">Reference proteome</keyword>
<dbReference type="GO" id="GO:0005524">
    <property type="term" value="F:ATP binding"/>
    <property type="evidence" value="ECO:0007669"/>
    <property type="project" value="UniProtKB-KW"/>
</dbReference>
<evidence type="ECO:0000256" key="1">
    <source>
        <dbReference type="ARBA" id="ARBA00005417"/>
    </source>
</evidence>
<evidence type="ECO:0000256" key="6">
    <source>
        <dbReference type="ARBA" id="ARBA00022840"/>
    </source>
</evidence>
<dbReference type="GO" id="GO:0051301">
    <property type="term" value="P:cell division"/>
    <property type="evidence" value="ECO:0007669"/>
    <property type="project" value="UniProtKB-KW"/>
</dbReference>
<accession>A0ABS0CD63</accession>
<comment type="subcellular location">
    <subcellularLocation>
        <location evidence="9">Cell membrane</location>
        <topology evidence="9">Peripheral membrane protein</topology>
        <orientation evidence="9">Cytoplasmic side</orientation>
    </subcellularLocation>
</comment>
<reference evidence="11 12" key="1">
    <citation type="submission" date="2020-10" db="EMBL/GenBank/DDBJ databases">
        <title>Identification of Nocardia species via Next-generation sequencing and recognition of intraspecies genetic diversity.</title>
        <authorList>
            <person name="Li P."/>
            <person name="Li P."/>
            <person name="Lu B."/>
        </authorList>
    </citation>
    <scope>NUCLEOTIDE SEQUENCE [LARGE SCALE GENOMIC DNA]</scope>
    <source>
        <strain evidence="11 12">N-11</strain>
    </source>
</reference>
<gene>
    <name evidence="9 11" type="primary">ftsE</name>
    <name evidence="11" type="ORF">IU470_22050</name>
</gene>
<comment type="function">
    <text evidence="9">Part of the ABC transporter FtsEX involved in cellular division.</text>
</comment>
<name>A0ABS0CD63_9NOCA</name>